<keyword evidence="4 9" id="KW-0812">Transmembrane</keyword>
<evidence type="ECO:0000256" key="9">
    <source>
        <dbReference type="SAM" id="Phobius"/>
    </source>
</evidence>
<keyword evidence="7 9" id="KW-0472">Membrane</keyword>
<comment type="similarity">
    <text evidence="2">Belongs to the SPCS2 family.</text>
</comment>
<evidence type="ECO:0000313" key="10">
    <source>
        <dbReference type="EMBL" id="ETS60355.1"/>
    </source>
</evidence>
<keyword evidence="11" id="KW-1185">Reference proteome</keyword>
<dbReference type="GO" id="GO:0005787">
    <property type="term" value="C:signal peptidase complex"/>
    <property type="evidence" value="ECO:0007669"/>
    <property type="project" value="InterPro"/>
</dbReference>
<name>W3VFS8_MOEAP</name>
<dbReference type="PANTHER" id="PTHR13085:SF0">
    <property type="entry name" value="SIGNAL PEPTIDASE COMPLEX SUBUNIT 2"/>
    <property type="match status" value="1"/>
</dbReference>
<proteinExistence type="inferred from homology"/>
<dbReference type="GO" id="GO:0006465">
    <property type="term" value="P:signal peptide processing"/>
    <property type="evidence" value="ECO:0007669"/>
    <property type="project" value="InterPro"/>
</dbReference>
<evidence type="ECO:0000256" key="5">
    <source>
        <dbReference type="ARBA" id="ARBA00022824"/>
    </source>
</evidence>
<dbReference type="Proteomes" id="UP000019462">
    <property type="component" value="Unassembled WGS sequence"/>
</dbReference>
<keyword evidence="6 9" id="KW-1133">Transmembrane helix</keyword>
<dbReference type="InterPro" id="IPR009582">
    <property type="entry name" value="Spc2/SPCS2"/>
</dbReference>
<dbReference type="Pfam" id="PF06703">
    <property type="entry name" value="SPC25"/>
    <property type="match status" value="1"/>
</dbReference>
<evidence type="ECO:0000256" key="3">
    <source>
        <dbReference type="ARBA" id="ARBA00017057"/>
    </source>
</evidence>
<protein>
    <recommendedName>
        <fullName evidence="3">Signal peptidase complex subunit 2</fullName>
    </recommendedName>
</protein>
<evidence type="ECO:0000256" key="6">
    <source>
        <dbReference type="ARBA" id="ARBA00022989"/>
    </source>
</evidence>
<dbReference type="AlphaFoldDB" id="W3VFS8"/>
<evidence type="ECO:0000256" key="4">
    <source>
        <dbReference type="ARBA" id="ARBA00022692"/>
    </source>
</evidence>
<evidence type="ECO:0000256" key="1">
    <source>
        <dbReference type="ARBA" id="ARBA00004477"/>
    </source>
</evidence>
<gene>
    <name evidence="10" type="ORF">PaG_05556</name>
</gene>
<comment type="caution">
    <text evidence="10">The sequence shown here is derived from an EMBL/GenBank/DDBJ whole genome shotgun (WGS) entry which is preliminary data.</text>
</comment>
<dbReference type="GO" id="GO:0045047">
    <property type="term" value="P:protein targeting to ER"/>
    <property type="evidence" value="ECO:0007669"/>
    <property type="project" value="TreeGrafter"/>
</dbReference>
<evidence type="ECO:0000256" key="2">
    <source>
        <dbReference type="ARBA" id="ARBA00007324"/>
    </source>
</evidence>
<comment type="function">
    <text evidence="8">Component of the signal peptidase complex (SPC) which catalyzes the cleavage of N-terminal signal sequences from nascent proteins as they are translocated into the lumen of the endoplasmic reticulum. Enhances the enzymatic activity of SPC and facilitates the interactions between different components of the translocation site.</text>
</comment>
<evidence type="ECO:0000256" key="7">
    <source>
        <dbReference type="ARBA" id="ARBA00023136"/>
    </source>
</evidence>
<comment type="subcellular location">
    <subcellularLocation>
        <location evidence="1">Endoplasmic reticulum membrane</location>
        <topology evidence="1">Multi-pass membrane protein</topology>
    </subcellularLocation>
</comment>
<dbReference type="PANTHER" id="PTHR13085">
    <property type="entry name" value="MICROSOMAL SIGNAL PEPTIDASE 25 KDA SUBUNIT"/>
    <property type="match status" value="1"/>
</dbReference>
<reference evidence="10 11" key="1">
    <citation type="journal article" date="2014" name="Genome Announc.">
        <title>Genome sequence of the basidiomycetous fungus Pseudozyma aphidis DSM70725, an efficient producer of biosurfactant mannosylerythritol lipids.</title>
        <authorList>
            <person name="Lorenz S."/>
            <person name="Guenther M."/>
            <person name="Grumaz C."/>
            <person name="Rupp S."/>
            <person name="Zibek S."/>
            <person name="Sohn K."/>
        </authorList>
    </citation>
    <scope>NUCLEOTIDE SEQUENCE [LARGE SCALE GENOMIC DNA]</scope>
    <source>
        <strain evidence="11">ATCC 32657 / CBS 517.83 / DSM 70725 / JCM 10318 / NBRC 10182 / NRRL Y-7954 / St-0401</strain>
    </source>
</reference>
<dbReference type="EMBL" id="AWNI01000037">
    <property type="protein sequence ID" value="ETS60355.1"/>
    <property type="molecule type" value="Genomic_DNA"/>
</dbReference>
<organism evidence="10 11">
    <name type="scientific">Moesziomyces aphidis</name>
    <name type="common">Pseudozyma aphidis</name>
    <dbReference type="NCBI Taxonomy" id="84754"/>
    <lineage>
        <taxon>Eukaryota</taxon>
        <taxon>Fungi</taxon>
        <taxon>Dikarya</taxon>
        <taxon>Basidiomycota</taxon>
        <taxon>Ustilaginomycotina</taxon>
        <taxon>Ustilaginomycetes</taxon>
        <taxon>Ustilaginales</taxon>
        <taxon>Ustilaginaceae</taxon>
        <taxon>Moesziomyces</taxon>
    </lineage>
</organism>
<dbReference type="OrthoDB" id="29558at2759"/>
<dbReference type="HOGENOM" id="CLU_080518_1_0_1"/>
<feature type="transmembrane region" description="Helical" evidence="9">
    <location>
        <begin position="61"/>
        <end position="81"/>
    </location>
</feature>
<evidence type="ECO:0000256" key="8">
    <source>
        <dbReference type="ARBA" id="ARBA00045608"/>
    </source>
</evidence>
<keyword evidence="5" id="KW-0256">Endoplasmic reticulum</keyword>
<sequence length="222" mass="24607">MAKPKNSDRIVVDNSNLSELKSTCDEAVERILSRQVDDNSQAKQLGYAPFRASHRHADLRLALGFTASAVMIGTSIWSYFVEKEWSRNKYACGVAVVVYAVLSALQMLDSYMQGNTIFTGTRKMLSNRIETERIVLESPPLPKATKKAAPTSPDAKPLLTPPAYTLHLHYTRKSNKGKSLLGSKNSSLPLGHLGEWFTQEGEFVEAIFEHRLLSALLKAIGQ</sequence>
<accession>W3VFS8</accession>
<evidence type="ECO:0000313" key="11">
    <source>
        <dbReference type="Proteomes" id="UP000019462"/>
    </source>
</evidence>